<dbReference type="SUPFAM" id="SSF51735">
    <property type="entry name" value="NAD(P)-binding Rossmann-fold domains"/>
    <property type="match status" value="1"/>
</dbReference>
<dbReference type="AlphaFoldDB" id="A0A3N0D0S1"/>
<dbReference type="InterPro" id="IPR036291">
    <property type="entry name" value="NAD(P)-bd_dom_sf"/>
</dbReference>
<evidence type="ECO:0000256" key="2">
    <source>
        <dbReference type="ARBA" id="ARBA00023002"/>
    </source>
</evidence>
<dbReference type="PANTHER" id="PTHR43477:SF1">
    <property type="entry name" value="DIHYDROANTICAPSIN 7-DEHYDROGENASE"/>
    <property type="match status" value="1"/>
</dbReference>
<comment type="similarity">
    <text evidence="1">Belongs to the short-chain dehydrogenases/reductases (SDR) family.</text>
</comment>
<dbReference type="FunFam" id="3.40.50.720:FF:000084">
    <property type="entry name" value="Short-chain dehydrogenase reductase"/>
    <property type="match status" value="1"/>
</dbReference>
<evidence type="ECO:0000256" key="1">
    <source>
        <dbReference type="ARBA" id="ARBA00006484"/>
    </source>
</evidence>
<sequence>MDFTNKNVVITGGSTGIGFATAKAFINAGASVWITSRSAENLQKAAAKINSPKLKTVVSDISDLAGIAVLEKAVAESGNKVDILFLNAGIALFTPIEQVTEADFDAQFNTNVKGYFFALQKLIPHLANGASVLFTSSTVATTSQMYGSVYSATKGAVNKIAQVAANELADRKIRVNIVSPGPTQTEGFDKAVPADEVKKQFATTTALQRLGNPDEIAKAVLFLASDNASFITGTELLVDGGYIGYALK</sequence>
<dbReference type="GO" id="GO:0016491">
    <property type="term" value="F:oxidoreductase activity"/>
    <property type="evidence" value="ECO:0007669"/>
    <property type="project" value="UniProtKB-KW"/>
</dbReference>
<dbReference type="InterPro" id="IPR051122">
    <property type="entry name" value="SDR_DHRS6-like"/>
</dbReference>
<dbReference type="Pfam" id="PF13561">
    <property type="entry name" value="adh_short_C2"/>
    <property type="match status" value="1"/>
</dbReference>
<gene>
    <name evidence="3" type="ORF">ED312_22280</name>
</gene>
<proteinExistence type="inferred from homology"/>
<keyword evidence="4" id="KW-1185">Reference proteome</keyword>
<accession>A0A3N0D0S1</accession>
<dbReference type="EMBL" id="RJTM01000180">
    <property type="protein sequence ID" value="RNL69258.1"/>
    <property type="molecule type" value="Genomic_DNA"/>
</dbReference>
<organism evidence="3 4">
    <name type="scientific">Sinomicrobium pectinilyticum</name>
    <dbReference type="NCBI Taxonomy" id="1084421"/>
    <lineage>
        <taxon>Bacteria</taxon>
        <taxon>Pseudomonadati</taxon>
        <taxon>Bacteroidota</taxon>
        <taxon>Flavobacteriia</taxon>
        <taxon>Flavobacteriales</taxon>
        <taxon>Flavobacteriaceae</taxon>
        <taxon>Sinomicrobium</taxon>
    </lineage>
</organism>
<keyword evidence="2" id="KW-0560">Oxidoreductase</keyword>
<dbReference type="InterPro" id="IPR002347">
    <property type="entry name" value="SDR_fam"/>
</dbReference>
<dbReference type="CDD" id="cd05233">
    <property type="entry name" value="SDR_c"/>
    <property type="match status" value="1"/>
</dbReference>
<protein>
    <submittedName>
        <fullName evidence="3">SDR family oxidoreductase</fullName>
    </submittedName>
</protein>
<evidence type="ECO:0000313" key="4">
    <source>
        <dbReference type="Proteomes" id="UP000267469"/>
    </source>
</evidence>
<comment type="caution">
    <text evidence="3">The sequence shown here is derived from an EMBL/GenBank/DDBJ whole genome shotgun (WGS) entry which is preliminary data.</text>
</comment>
<name>A0A3N0D0S1_SINP1</name>
<evidence type="ECO:0000313" key="3">
    <source>
        <dbReference type="EMBL" id="RNL69258.1"/>
    </source>
</evidence>
<dbReference type="OrthoDB" id="9803333at2"/>
<reference evidence="3 4" key="1">
    <citation type="submission" date="2018-10" db="EMBL/GenBank/DDBJ databases">
        <title>Sinomicrobium pectinilyticum sp. nov., a pectinase-producing bacterium isolated from alkaline and saline soil, and emended description of the genus Sinomicrobium.</title>
        <authorList>
            <person name="Cheng B."/>
            <person name="Li C."/>
            <person name="Lai Q."/>
            <person name="Du M."/>
            <person name="Shao Z."/>
            <person name="Xu P."/>
            <person name="Yang C."/>
        </authorList>
    </citation>
    <scope>NUCLEOTIDE SEQUENCE [LARGE SCALE GENOMIC DNA]</scope>
    <source>
        <strain evidence="3 4">5DNS001</strain>
    </source>
</reference>
<dbReference type="Gene3D" id="3.40.50.720">
    <property type="entry name" value="NAD(P)-binding Rossmann-like Domain"/>
    <property type="match status" value="1"/>
</dbReference>
<dbReference type="PRINTS" id="PR00081">
    <property type="entry name" value="GDHRDH"/>
</dbReference>
<dbReference type="Proteomes" id="UP000267469">
    <property type="component" value="Unassembled WGS sequence"/>
</dbReference>
<dbReference type="RefSeq" id="WP_123218227.1">
    <property type="nucleotide sequence ID" value="NZ_RJTM01000180.1"/>
</dbReference>
<dbReference type="PANTHER" id="PTHR43477">
    <property type="entry name" value="DIHYDROANTICAPSIN 7-DEHYDROGENASE"/>
    <property type="match status" value="1"/>
</dbReference>